<dbReference type="CDD" id="cd14014">
    <property type="entry name" value="STKc_PknB_like"/>
    <property type="match status" value="1"/>
</dbReference>
<organism evidence="8 9">
    <name type="scientific">Marinicella pacifica</name>
    <dbReference type="NCBI Taxonomy" id="1171543"/>
    <lineage>
        <taxon>Bacteria</taxon>
        <taxon>Pseudomonadati</taxon>
        <taxon>Pseudomonadota</taxon>
        <taxon>Gammaproteobacteria</taxon>
        <taxon>Lysobacterales</taxon>
        <taxon>Marinicellaceae</taxon>
        <taxon>Marinicella</taxon>
    </lineage>
</organism>
<comment type="caution">
    <text evidence="8">The sequence shown here is derived from an EMBL/GenBank/DDBJ whole genome shotgun (WGS) entry which is preliminary data.</text>
</comment>
<evidence type="ECO:0000256" key="4">
    <source>
        <dbReference type="ARBA" id="ARBA00022840"/>
    </source>
</evidence>
<dbReference type="PANTHER" id="PTHR43289">
    <property type="entry name" value="MITOGEN-ACTIVATED PROTEIN KINASE KINASE KINASE 20-RELATED"/>
    <property type="match status" value="1"/>
</dbReference>
<dbReference type="SMART" id="SM00220">
    <property type="entry name" value="S_TKc"/>
    <property type="match status" value="1"/>
</dbReference>
<protein>
    <recommendedName>
        <fullName evidence="7">Protein kinase domain-containing protein</fullName>
    </recommendedName>
</protein>
<dbReference type="AlphaFoldDB" id="A0A917CPH6"/>
<evidence type="ECO:0000256" key="2">
    <source>
        <dbReference type="ARBA" id="ARBA00022741"/>
    </source>
</evidence>
<dbReference type="InterPro" id="IPR000719">
    <property type="entry name" value="Prot_kinase_dom"/>
</dbReference>
<dbReference type="SUPFAM" id="SSF56112">
    <property type="entry name" value="Protein kinase-like (PK-like)"/>
    <property type="match status" value="1"/>
</dbReference>
<keyword evidence="1" id="KW-0808">Transferase</keyword>
<feature type="domain" description="Protein kinase" evidence="7">
    <location>
        <begin position="86"/>
        <end position="362"/>
    </location>
</feature>
<dbReference type="Gene3D" id="1.10.510.10">
    <property type="entry name" value="Transferase(Phosphotransferase) domain 1"/>
    <property type="match status" value="1"/>
</dbReference>
<reference evidence="8" key="1">
    <citation type="journal article" date="2014" name="Int. J. Syst. Evol. Microbiol.">
        <title>Complete genome sequence of Corynebacterium casei LMG S-19264T (=DSM 44701T), isolated from a smear-ripened cheese.</title>
        <authorList>
            <consortium name="US DOE Joint Genome Institute (JGI-PGF)"/>
            <person name="Walter F."/>
            <person name="Albersmeier A."/>
            <person name="Kalinowski J."/>
            <person name="Ruckert C."/>
        </authorList>
    </citation>
    <scope>NUCLEOTIDE SEQUENCE</scope>
    <source>
        <strain evidence="8">CGMCC 1.12181</strain>
    </source>
</reference>
<evidence type="ECO:0000256" key="5">
    <source>
        <dbReference type="PROSITE-ProRule" id="PRU10141"/>
    </source>
</evidence>
<dbReference type="InterPro" id="IPR008271">
    <property type="entry name" value="Ser/Thr_kinase_AS"/>
</dbReference>
<dbReference type="RefSeq" id="WP_188365115.1">
    <property type="nucleotide sequence ID" value="NZ_BAABJF010000002.1"/>
</dbReference>
<dbReference type="EMBL" id="BMEO01000005">
    <property type="protein sequence ID" value="GGF94830.1"/>
    <property type="molecule type" value="Genomic_DNA"/>
</dbReference>
<keyword evidence="6" id="KW-0812">Transmembrane</keyword>
<feature type="binding site" evidence="5">
    <location>
        <position position="117"/>
    </location>
    <ligand>
        <name>ATP</name>
        <dbReference type="ChEBI" id="CHEBI:30616"/>
    </ligand>
</feature>
<keyword evidence="9" id="KW-1185">Reference proteome</keyword>
<name>A0A917CPH6_9GAMM</name>
<dbReference type="InterPro" id="IPR011990">
    <property type="entry name" value="TPR-like_helical_dom_sf"/>
</dbReference>
<evidence type="ECO:0000313" key="9">
    <source>
        <dbReference type="Proteomes" id="UP000605253"/>
    </source>
</evidence>
<evidence type="ECO:0000313" key="8">
    <source>
        <dbReference type="EMBL" id="GGF94830.1"/>
    </source>
</evidence>
<dbReference type="InterPro" id="IPR017441">
    <property type="entry name" value="Protein_kinase_ATP_BS"/>
</dbReference>
<reference evidence="8" key="2">
    <citation type="submission" date="2020-09" db="EMBL/GenBank/DDBJ databases">
        <authorList>
            <person name="Sun Q."/>
            <person name="Zhou Y."/>
        </authorList>
    </citation>
    <scope>NUCLEOTIDE SEQUENCE</scope>
    <source>
        <strain evidence="8">CGMCC 1.12181</strain>
    </source>
</reference>
<dbReference type="Proteomes" id="UP000605253">
    <property type="component" value="Unassembled WGS sequence"/>
</dbReference>
<keyword evidence="3" id="KW-0418">Kinase</keyword>
<dbReference type="Pfam" id="PF13424">
    <property type="entry name" value="TPR_12"/>
    <property type="match status" value="1"/>
</dbReference>
<evidence type="ECO:0000256" key="1">
    <source>
        <dbReference type="ARBA" id="ARBA00022679"/>
    </source>
</evidence>
<dbReference type="GO" id="GO:0005524">
    <property type="term" value="F:ATP binding"/>
    <property type="evidence" value="ECO:0007669"/>
    <property type="project" value="UniProtKB-UniRule"/>
</dbReference>
<dbReference type="PROSITE" id="PS00107">
    <property type="entry name" value="PROTEIN_KINASE_ATP"/>
    <property type="match status" value="1"/>
</dbReference>
<keyword evidence="4 5" id="KW-0067">ATP-binding</keyword>
<dbReference type="Pfam" id="PF00069">
    <property type="entry name" value="Pkinase"/>
    <property type="match status" value="1"/>
</dbReference>
<dbReference type="InterPro" id="IPR011009">
    <property type="entry name" value="Kinase-like_dom_sf"/>
</dbReference>
<keyword evidence="6" id="KW-1133">Transmembrane helix</keyword>
<feature type="transmembrane region" description="Helical" evidence="6">
    <location>
        <begin position="387"/>
        <end position="407"/>
    </location>
</feature>
<dbReference type="PANTHER" id="PTHR43289:SF34">
    <property type="entry name" value="SERINE_THREONINE-PROTEIN KINASE YBDM-RELATED"/>
    <property type="match status" value="1"/>
</dbReference>
<keyword evidence="2 5" id="KW-0547">Nucleotide-binding</keyword>
<dbReference type="PROSITE" id="PS00108">
    <property type="entry name" value="PROTEIN_KINASE_ST"/>
    <property type="match status" value="1"/>
</dbReference>
<sequence length="844" mass="96391">MSGTDFHLINEWFEKLMDLSVEAQQHELENIKQSSALTIEQFELLANMLQADNTNDLPENIQNMTVDWHRQDASLQMESMPKLGNYRLIKPLGTGGMGHVYLAERADGSYQKQVAIKISQFQVKASMIKRFENERQILAKLNHPHIAQLLDGGAAQDGRPYLVMEYVPGKDIATYCIEKKLGLRARLGLVLQICEAVSYAHQQLILHRDLKPNNILVNEQNQVKLLDFGIGKLLDEEQSHAQTATQIMTRSYASPEQIKGEHVSTASDLFSLAVVTYELLTGYHPYPCQSGLERDQNVVSGKIRKFTNDSDNTNAIYPKLSTIANERLRGDVETILHKALAPSPKERYVSVETFAEDIKNYLHNRTIMARKPTPWYTFRKMVQRHRAVFSVAAVAFVMLFLTTVYALNLANEAETQRQLAIKESAESKQVTQLLTNVFLKANPEGRKVEVTAKDLLLQGFDEVKNGLKDMPEQRFELMNTLLHSMFSLGYFDTILATFEQAYPNCVDELGAEHESCQSMLIRTSTTATRLQNDEEAVELLALALKNLSEQGSELHLRIVQSQFNSLMNLKRSSEARNAAESALALMDQLNKPMHHKVDIYSDLAVYFTHQSDFETAQVYFDKCASYLASEGKDNHSFRSIYHANYGFFFTKQQRYDEAVRQRQLALEVSLSESAMPTLGLAFDLEALGQTQYLAGDLAAAIDSVQQAIETYHQLDSETDQALYNLHLFLVEWYFLNNQTGLAQQVMNNINSKHASDNRCRFELGQALTRLFHQNGDEAVSNFLSCIKNINYRPYPQIYQHLLPMLQDIEQEKNRKWLQQFWQQEPKTALTLKHYFEKTNNFLTQ</sequence>
<proteinExistence type="predicted"/>
<dbReference type="PROSITE" id="PS50011">
    <property type="entry name" value="PROTEIN_KINASE_DOM"/>
    <property type="match status" value="1"/>
</dbReference>
<evidence type="ECO:0000256" key="6">
    <source>
        <dbReference type="SAM" id="Phobius"/>
    </source>
</evidence>
<evidence type="ECO:0000256" key="3">
    <source>
        <dbReference type="ARBA" id="ARBA00022777"/>
    </source>
</evidence>
<accession>A0A917CPH6</accession>
<keyword evidence="6" id="KW-0472">Membrane</keyword>
<dbReference type="GO" id="GO:0004674">
    <property type="term" value="F:protein serine/threonine kinase activity"/>
    <property type="evidence" value="ECO:0007669"/>
    <property type="project" value="TreeGrafter"/>
</dbReference>
<dbReference type="SUPFAM" id="SSF48452">
    <property type="entry name" value="TPR-like"/>
    <property type="match status" value="1"/>
</dbReference>
<evidence type="ECO:0000259" key="7">
    <source>
        <dbReference type="PROSITE" id="PS50011"/>
    </source>
</evidence>
<gene>
    <name evidence="8" type="ORF">GCM10011365_15200</name>
</gene>
<dbReference type="Gene3D" id="1.25.40.10">
    <property type="entry name" value="Tetratricopeptide repeat domain"/>
    <property type="match status" value="2"/>
</dbReference>
<dbReference type="Gene3D" id="3.30.200.20">
    <property type="entry name" value="Phosphorylase Kinase, domain 1"/>
    <property type="match status" value="1"/>
</dbReference>